<dbReference type="EMBL" id="OW152837">
    <property type="protein sequence ID" value="CAH2058237.1"/>
    <property type="molecule type" value="Genomic_DNA"/>
</dbReference>
<keyword evidence="1" id="KW-0812">Transmembrane</keyword>
<keyword evidence="1" id="KW-0472">Membrane</keyword>
<feature type="transmembrane region" description="Helical" evidence="1">
    <location>
        <begin position="271"/>
        <end position="296"/>
    </location>
</feature>
<feature type="transmembrane region" description="Helical" evidence="1">
    <location>
        <begin position="51"/>
        <end position="70"/>
    </location>
</feature>
<accession>A0ABN8IMF4</accession>
<evidence type="ECO:0000313" key="2">
    <source>
        <dbReference type="EMBL" id="CAH2058237.1"/>
    </source>
</evidence>
<evidence type="ECO:0000256" key="1">
    <source>
        <dbReference type="SAM" id="Phobius"/>
    </source>
</evidence>
<protein>
    <submittedName>
        <fullName evidence="2">Uncharacterized protein</fullName>
    </submittedName>
</protein>
<feature type="transmembrane region" description="Helical" evidence="1">
    <location>
        <begin position="126"/>
        <end position="150"/>
    </location>
</feature>
<feature type="transmembrane region" description="Helical" evidence="1">
    <location>
        <begin position="308"/>
        <end position="327"/>
    </location>
</feature>
<reference evidence="2" key="1">
    <citation type="submission" date="2022-03" db="EMBL/GenBank/DDBJ databases">
        <authorList>
            <person name="Martin H S."/>
        </authorList>
    </citation>
    <scope>NUCLEOTIDE SEQUENCE</scope>
</reference>
<sequence length="339" mass="38300">MGPPLDYDPATRNDFVKLVLSLVLLMLVVTAGFLAFVLTTPSVKDFFRTSGWTLSLFAIMMLLGLNYAIVCSPCTRYPPGNFLLLILTFDFTSWMLYVVVIGTAFSVIAMIVLLTMLVTGTVMKPLILVILIVGTLIEVIMLTIQLQTILGGRSVELSENDYALVSETYPRDFCDKPRREDSEELRRKAFKMYKKYLEQKKEEDRCPPYIYVCPQRHKECAYGQESSCYDSTFNIFLVIVFMILSVMLACTTGFIYVVLHTKKYLHVRYGPIQFFALIVCAVMNVLILVIELQLILGGRSMDLDESDYAIGAFLLYTAIIELCLSLVQATGILEDNDVC</sequence>
<name>A0ABN8IMF4_9NEOP</name>
<keyword evidence="1" id="KW-1133">Transmembrane helix</keyword>
<dbReference type="Proteomes" id="UP000837857">
    <property type="component" value="Chromosome 25"/>
</dbReference>
<proteinExistence type="predicted"/>
<gene>
    <name evidence="2" type="ORF">IPOD504_LOCUS10504</name>
</gene>
<feature type="non-terminal residue" evidence="2">
    <location>
        <position position="1"/>
    </location>
</feature>
<keyword evidence="3" id="KW-1185">Reference proteome</keyword>
<organism evidence="2 3">
    <name type="scientific">Iphiclides podalirius</name>
    <name type="common">scarce swallowtail</name>
    <dbReference type="NCBI Taxonomy" id="110791"/>
    <lineage>
        <taxon>Eukaryota</taxon>
        <taxon>Metazoa</taxon>
        <taxon>Ecdysozoa</taxon>
        <taxon>Arthropoda</taxon>
        <taxon>Hexapoda</taxon>
        <taxon>Insecta</taxon>
        <taxon>Pterygota</taxon>
        <taxon>Neoptera</taxon>
        <taxon>Endopterygota</taxon>
        <taxon>Lepidoptera</taxon>
        <taxon>Glossata</taxon>
        <taxon>Ditrysia</taxon>
        <taxon>Papilionoidea</taxon>
        <taxon>Papilionidae</taxon>
        <taxon>Papilioninae</taxon>
        <taxon>Iphiclides</taxon>
    </lineage>
</organism>
<feature type="transmembrane region" description="Helical" evidence="1">
    <location>
        <begin position="15"/>
        <end position="39"/>
    </location>
</feature>
<evidence type="ECO:0000313" key="3">
    <source>
        <dbReference type="Proteomes" id="UP000837857"/>
    </source>
</evidence>
<feature type="transmembrane region" description="Helical" evidence="1">
    <location>
        <begin position="235"/>
        <end position="259"/>
    </location>
</feature>
<feature type="transmembrane region" description="Helical" evidence="1">
    <location>
        <begin position="82"/>
        <end position="114"/>
    </location>
</feature>